<dbReference type="EMBL" id="JABEND010000003">
    <property type="protein sequence ID" value="NNG35490.1"/>
    <property type="molecule type" value="Genomic_DNA"/>
</dbReference>
<dbReference type="GO" id="GO:0004519">
    <property type="term" value="F:endonuclease activity"/>
    <property type="evidence" value="ECO:0007669"/>
    <property type="project" value="InterPro"/>
</dbReference>
<dbReference type="InterPro" id="IPR002711">
    <property type="entry name" value="HNH"/>
</dbReference>
<accession>A0A849AAH9</accession>
<evidence type="ECO:0000259" key="2">
    <source>
        <dbReference type="SMART" id="SM00507"/>
    </source>
</evidence>
<proteinExistence type="predicted"/>
<dbReference type="Pfam" id="PF01844">
    <property type="entry name" value="HNH"/>
    <property type="match status" value="1"/>
</dbReference>
<feature type="region of interest" description="Disordered" evidence="1">
    <location>
        <begin position="87"/>
        <end position="153"/>
    </location>
</feature>
<feature type="compositionally biased region" description="Low complexity" evidence="1">
    <location>
        <begin position="449"/>
        <end position="467"/>
    </location>
</feature>
<dbReference type="Proteomes" id="UP000562984">
    <property type="component" value="Unassembled WGS sequence"/>
</dbReference>
<evidence type="ECO:0000256" key="1">
    <source>
        <dbReference type="SAM" id="MobiDB-lite"/>
    </source>
</evidence>
<dbReference type="SMART" id="SM00507">
    <property type="entry name" value="HNHc"/>
    <property type="match status" value="1"/>
</dbReference>
<organism evidence="3 4">
    <name type="scientific">Nakamurella aerolata</name>
    <dbReference type="NCBI Taxonomy" id="1656892"/>
    <lineage>
        <taxon>Bacteria</taxon>
        <taxon>Bacillati</taxon>
        <taxon>Actinomycetota</taxon>
        <taxon>Actinomycetes</taxon>
        <taxon>Nakamurellales</taxon>
        <taxon>Nakamurellaceae</taxon>
        <taxon>Nakamurella</taxon>
    </lineage>
</organism>
<dbReference type="InterPro" id="IPR003615">
    <property type="entry name" value="HNH_nuc"/>
</dbReference>
<reference evidence="3 4" key="1">
    <citation type="submission" date="2020-05" db="EMBL/GenBank/DDBJ databases">
        <title>Nakamurella sp. DB0629 isolated from air conditioner.</title>
        <authorList>
            <person name="Kim D.H."/>
            <person name="Kim D.-U."/>
        </authorList>
    </citation>
    <scope>NUCLEOTIDE SEQUENCE [LARGE SCALE GENOMIC DNA]</scope>
    <source>
        <strain evidence="3 4">DB0629</strain>
    </source>
</reference>
<dbReference type="GO" id="GO:0003676">
    <property type="term" value="F:nucleic acid binding"/>
    <property type="evidence" value="ECO:0007669"/>
    <property type="project" value="InterPro"/>
</dbReference>
<dbReference type="AlphaFoldDB" id="A0A849AAH9"/>
<comment type="caution">
    <text evidence="3">The sequence shown here is derived from an EMBL/GenBank/DDBJ whole genome shotgun (WGS) entry which is preliminary data.</text>
</comment>
<evidence type="ECO:0000313" key="4">
    <source>
        <dbReference type="Proteomes" id="UP000562984"/>
    </source>
</evidence>
<dbReference type="CDD" id="cd00085">
    <property type="entry name" value="HNHc"/>
    <property type="match status" value="1"/>
</dbReference>
<name>A0A849AAH9_9ACTN</name>
<feature type="compositionally biased region" description="Basic and acidic residues" evidence="1">
    <location>
        <begin position="142"/>
        <end position="152"/>
    </location>
</feature>
<gene>
    <name evidence="3" type="ORF">HKD39_07150</name>
</gene>
<keyword evidence="4" id="KW-1185">Reference proteome</keyword>
<feature type="region of interest" description="Disordered" evidence="1">
    <location>
        <begin position="431"/>
        <end position="474"/>
    </location>
</feature>
<protein>
    <submittedName>
        <fullName evidence="3">DUF222 domain-containing protein</fullName>
    </submittedName>
</protein>
<evidence type="ECO:0000313" key="3">
    <source>
        <dbReference type="EMBL" id="NNG35490.1"/>
    </source>
</evidence>
<sequence>MRWRTEDDGTVVLTAELPSEEGAVLIAALEAATDQLQRASSSAVIAPSDNPPVSTASVARLASAAPAAPAADVHTGGAPATARVATDVGTAPESEPEPNSGRSGTDIPAAGPTGPTVPAEPTEPDGTGGIWPLTDGARHRRGEPLADGEHRSRPAVVPAAEALLHVAEQFLAATPIDRSGADTTMMVVHVDAATLAGVEPATAHPSARGTVQPSTDPISPDLGVPVAAAVAGTLPSTGLCQITGVGGISAGAAQQLSCDATVVGVLRDSRGAVLAHGRQRRLVSAAQRRALAIRDGCCQFPGCDRTRRLQAHHVVPWFAGGRTDLDNLVLLCGYHHAAIHEGLARIESVDGGPAGADTTRWRFLLRMKNNRWVDPRRQPPPRADDDGMRLWARLRAAGMDDPAAQPIRPGWAGEDFDLDHIVWVLFQYPREPAPPSDDGGKPVRRKASEAGAGAGAIDGSAGVAASAEAHDDAA</sequence>
<dbReference type="GO" id="GO:0008270">
    <property type="term" value="F:zinc ion binding"/>
    <property type="evidence" value="ECO:0007669"/>
    <property type="project" value="InterPro"/>
</dbReference>
<feature type="domain" description="HNH nuclease" evidence="2">
    <location>
        <begin position="286"/>
        <end position="337"/>
    </location>
</feature>
<feature type="compositionally biased region" description="Low complexity" evidence="1">
    <location>
        <begin position="108"/>
        <end position="120"/>
    </location>
</feature>
<dbReference type="Gene3D" id="1.10.30.50">
    <property type="match status" value="1"/>
</dbReference>